<dbReference type="InterPro" id="IPR016072">
    <property type="entry name" value="Skp1_comp_dimer"/>
</dbReference>
<feature type="transmembrane region" description="Helical" evidence="11">
    <location>
        <begin position="101"/>
        <end position="118"/>
    </location>
</feature>
<reference evidence="14" key="1">
    <citation type="submission" date="2022-05" db="EMBL/GenBank/DDBJ databases">
        <title>The Musa troglodytarum L. genome provides insights into the mechanism of non-climacteric behaviour and enrichment of carotenoids.</title>
        <authorList>
            <person name="Wang J."/>
        </authorList>
    </citation>
    <scope>NUCLEOTIDE SEQUENCE</scope>
    <source>
        <tissue evidence="14">Leaf</tissue>
    </source>
</reference>
<keyword evidence="11" id="KW-0812">Transmembrane</keyword>
<dbReference type="GO" id="GO:0006398">
    <property type="term" value="P:mRNA 3'-end processing by stem-loop binding and cleavage"/>
    <property type="evidence" value="ECO:0007669"/>
    <property type="project" value="InterPro"/>
</dbReference>
<dbReference type="Pfam" id="PF16661">
    <property type="entry name" value="Lactamase_B_6"/>
    <property type="match status" value="1"/>
</dbReference>
<evidence type="ECO:0000256" key="11">
    <source>
        <dbReference type="SAM" id="Phobius"/>
    </source>
</evidence>
<keyword evidence="15" id="KW-1185">Reference proteome</keyword>
<dbReference type="PANTHER" id="PTHR45922:SF1">
    <property type="entry name" value="CLEAVAGE AND POLYADENYLATION SPECIFICITY FACTOR SUBUNIT 2"/>
    <property type="match status" value="1"/>
</dbReference>
<comment type="subcellular location">
    <subcellularLocation>
        <location evidence="1 8">Nucleus</location>
    </subcellularLocation>
</comment>
<dbReference type="GO" id="GO:0006511">
    <property type="term" value="P:ubiquitin-dependent protein catabolic process"/>
    <property type="evidence" value="ECO:0007669"/>
    <property type="project" value="InterPro"/>
</dbReference>
<evidence type="ECO:0000256" key="3">
    <source>
        <dbReference type="ARBA" id="ARBA00009993"/>
    </source>
</evidence>
<dbReference type="GO" id="GO:0005847">
    <property type="term" value="C:mRNA cleavage and polyadenylation specificity factor complex"/>
    <property type="evidence" value="ECO:0007669"/>
    <property type="project" value="InterPro"/>
</dbReference>
<dbReference type="Pfam" id="PF07885">
    <property type="entry name" value="Ion_trans_2"/>
    <property type="match status" value="1"/>
</dbReference>
<dbReference type="Gene3D" id="3.30.710.10">
    <property type="entry name" value="Potassium Channel Kv1.1, Chain A"/>
    <property type="match status" value="1"/>
</dbReference>
<dbReference type="InterPro" id="IPR022712">
    <property type="entry name" value="Beta_Casp"/>
</dbReference>
<dbReference type="SUPFAM" id="SSF81382">
    <property type="entry name" value="Skp1 dimerisation domain-like"/>
    <property type="match status" value="1"/>
</dbReference>
<gene>
    <name evidence="14" type="ORF">MUK42_09796</name>
</gene>
<dbReference type="InterPro" id="IPR001232">
    <property type="entry name" value="SKP1-like"/>
</dbReference>
<comment type="pathway">
    <text evidence="2">Protein modification; protein ubiquitination.</text>
</comment>
<dbReference type="EMBL" id="CP097502">
    <property type="protein sequence ID" value="URD74179.1"/>
    <property type="molecule type" value="Genomic_DNA"/>
</dbReference>
<keyword evidence="9" id="KW-0175">Coiled coil</keyword>
<evidence type="ECO:0000256" key="6">
    <source>
        <dbReference type="ARBA" id="ARBA00022884"/>
    </source>
</evidence>
<dbReference type="GO" id="GO:0003723">
    <property type="term" value="F:RNA binding"/>
    <property type="evidence" value="ECO:0007669"/>
    <property type="project" value="UniProtKB-KW"/>
</dbReference>
<keyword evidence="6 8" id="KW-0694">RNA-binding</keyword>
<evidence type="ECO:0000313" key="15">
    <source>
        <dbReference type="Proteomes" id="UP001055439"/>
    </source>
</evidence>
<keyword evidence="7 8" id="KW-0539">Nucleus</keyword>
<evidence type="ECO:0000256" key="10">
    <source>
        <dbReference type="SAM" id="MobiDB-lite"/>
    </source>
</evidence>
<feature type="transmembrane region" description="Helical" evidence="11">
    <location>
        <begin position="124"/>
        <end position="144"/>
    </location>
</feature>
<evidence type="ECO:0000259" key="13">
    <source>
        <dbReference type="SMART" id="SM01027"/>
    </source>
</evidence>
<feature type="transmembrane region" description="Helical" evidence="11">
    <location>
        <begin position="156"/>
        <end position="177"/>
    </location>
</feature>
<dbReference type="InterPro" id="IPR001279">
    <property type="entry name" value="Metallo-B-lactamas"/>
</dbReference>
<dbReference type="InterPro" id="IPR013099">
    <property type="entry name" value="K_chnl_dom"/>
</dbReference>
<dbReference type="Pfam" id="PF13299">
    <property type="entry name" value="CPSF100_C"/>
    <property type="match status" value="1"/>
</dbReference>
<keyword evidence="11" id="KW-0472">Membrane</keyword>
<dbReference type="CDD" id="cd16293">
    <property type="entry name" value="CPSF2-like_MBL-fold"/>
    <property type="match status" value="1"/>
</dbReference>
<organism evidence="14 15">
    <name type="scientific">Musa troglodytarum</name>
    <name type="common">fe'i banana</name>
    <dbReference type="NCBI Taxonomy" id="320322"/>
    <lineage>
        <taxon>Eukaryota</taxon>
        <taxon>Viridiplantae</taxon>
        <taxon>Streptophyta</taxon>
        <taxon>Embryophyta</taxon>
        <taxon>Tracheophyta</taxon>
        <taxon>Spermatophyta</taxon>
        <taxon>Magnoliopsida</taxon>
        <taxon>Liliopsida</taxon>
        <taxon>Zingiberales</taxon>
        <taxon>Musaceae</taxon>
        <taxon>Musa</taxon>
    </lineage>
</organism>
<evidence type="ECO:0000313" key="14">
    <source>
        <dbReference type="EMBL" id="URD74179.1"/>
    </source>
</evidence>
<dbReference type="SUPFAM" id="SSF81324">
    <property type="entry name" value="Voltage-gated potassium channels"/>
    <property type="match status" value="2"/>
</dbReference>
<dbReference type="Proteomes" id="UP001055439">
    <property type="component" value="Chromosome 1"/>
</dbReference>
<feature type="region of interest" description="Disordered" evidence="10">
    <location>
        <begin position="1"/>
        <end position="29"/>
    </location>
</feature>
<dbReference type="InterPro" id="IPR011108">
    <property type="entry name" value="RMMBL"/>
</dbReference>
<dbReference type="GO" id="GO:0009867">
    <property type="term" value="P:jasmonic acid mediated signaling pathway"/>
    <property type="evidence" value="ECO:0007669"/>
    <property type="project" value="UniProtKB-ARBA"/>
</dbReference>
<dbReference type="SMART" id="SM01027">
    <property type="entry name" value="Beta-Casp"/>
    <property type="match status" value="1"/>
</dbReference>
<dbReference type="InterPro" id="IPR036296">
    <property type="entry name" value="SKP1-like_dim_sf"/>
</dbReference>
<feature type="transmembrane region" description="Helical" evidence="11">
    <location>
        <begin position="71"/>
        <end position="89"/>
    </location>
</feature>
<proteinExistence type="inferred from homology"/>
<accession>A0A9E7EBQ8</accession>
<feature type="compositionally biased region" description="Basic residues" evidence="10">
    <location>
        <begin position="477"/>
        <end position="489"/>
    </location>
</feature>
<protein>
    <recommendedName>
        <fullName evidence="8">Cleavage and polyadenylation specificity factor subunit 2</fullName>
    </recommendedName>
    <alternativeName>
        <fullName evidence="8">Cleavage and polyadenylation specificity factor 100 kDa subunit</fullName>
    </alternativeName>
</protein>
<dbReference type="SUPFAM" id="SSF56281">
    <property type="entry name" value="Metallo-hydrolase/oxidoreductase"/>
    <property type="match status" value="1"/>
</dbReference>
<dbReference type="Pfam" id="PF07521">
    <property type="entry name" value="RMMBL"/>
    <property type="match status" value="1"/>
</dbReference>
<dbReference type="InterPro" id="IPR025069">
    <property type="entry name" value="Cpsf2_C"/>
</dbReference>
<dbReference type="InterPro" id="IPR027075">
    <property type="entry name" value="CPSF2"/>
</dbReference>
<dbReference type="SMART" id="SM00512">
    <property type="entry name" value="Skp1"/>
    <property type="match status" value="1"/>
</dbReference>
<comment type="similarity">
    <text evidence="4 8">Belongs to the metallo-beta-lactamase superfamily. RNA-metabolizing metallo-beta-lactamase-like family. CPSF2/YSH1 subfamily.</text>
</comment>
<keyword evidence="5 8" id="KW-0507">mRNA processing</keyword>
<dbReference type="Pfam" id="PF01466">
    <property type="entry name" value="Skp1"/>
    <property type="match status" value="1"/>
</dbReference>
<dbReference type="OrthoDB" id="64353at2759"/>
<feature type="domain" description="Beta-Casp" evidence="13">
    <location>
        <begin position="820"/>
        <end position="943"/>
    </location>
</feature>
<sequence>MANESAKQPLLSGLLDPPKYPQKNTTTKRKRFLRSKSAPSVDILLGPTEVGGTFPDSKLNSIYFRPSLKQVVLYLVIYLGTGAACFYLVKDQLSGKKTNGVLDAIYFSIVTMTTVGYGDLVPNSVTAKLLASVFVFTGMAIVGYGDKSFSTGGGRAFAIFWIVTSTVCVAQFFLYLAELNAEHRQKLLAKWVLTRRMTFVDLEAADLDDDGVVGAAEFIIYKLKEMGKISEEDIALVMEEFEDLDIDQSGPQNKMSGNEIALNKTEQAKSSYVWIQTNDGLIQQVEGEFVTVCPLIHREMLRTGLGSCKNNPIPLPEQVSPAILSSILHYCRFHQVAGHSDKERKSFDEKFMKTDTDRLLELISAAHSLELSPLVDLTSRAIARIIEGSSNDEIREIFRVPDDLTEEEKLEPLRNPSNNLYIRLLNQHLARKRKNLKEQKELKNVELEKKQEDKRTVEELLELINGKDEADLKCVRASKSKRKSKKRKDKAQSSSVNYLNCPDVKEAGVVLRPMRTTDDGAEDFSCTETEFDNDLDQEKMRENDRIGAAIHKTLPSAKPLRLYRSLADFSPSIDRSTPMGTSVQVTPLCGVYSENPLCYLLSIDGFNFLMDCGWNDHFDPNLLQPLSRVSTKVDAVLLSHPDVLHLGALPYAMKHLGLTAPVYSTEPVYRLGLLTMYDHYLSRRQISDFDLFTLDDIDTAFQNVTRLTYSQNCHLSDKGEGIVIAPHVAGHLLGGTVWKITKDGEDVVYAVDFNHRKERHLNGTVLESFVRPAVLITDAYNALNNQLYKRQRDQEFIEAILKALRADGNVLLPVETAGRALELILILEHYWAQQHLSFPIFFLTNVATSTIDYVKSFLEWMSDSIAKSFEHTRDNAFLLKHVNLIINKSELEKIAEVPKVVLASMASLEVGFSHDIFVEWATEAKNLVLFTEKGQFGTLARMLQVDPPPKAVKVTLSKRVPLVGDELKAYEEEQNRIRKEEALKVTLSKEEELRASHGSDANVADPMVIDVSSSHISSASGSRSSGHLDIFIDGFIPPATSVAPMFPFFETKAEWDDYGEVINPDDYIMKEEDQDQALMQGDLDGKLEEGSAHLLLDSAPSKVISNEMTVQVKCGLTYMDFEGRSDGRSVKSIISHVAPLKLVLVHGSAEATEHLKQHCIKHVCPHVYAPHIEETIDVTSDLCAYKVQLSERLMSNVLLKKLGDYEIAWVDAEVGKTNDMLTLLPLSSAPPTHKSVLIGDLKLADFKQFLASQGVQVEFTGGALRCGEHVTLRKISDASQKGGTGAQQILIEGPLTEEYYKIRKHLYSQFYLL</sequence>
<evidence type="ECO:0000256" key="2">
    <source>
        <dbReference type="ARBA" id="ARBA00004906"/>
    </source>
</evidence>
<evidence type="ECO:0000259" key="12">
    <source>
        <dbReference type="SMART" id="SM00849"/>
    </source>
</evidence>
<dbReference type="InterPro" id="IPR011333">
    <property type="entry name" value="SKP1/BTB/POZ_sf"/>
</dbReference>
<evidence type="ECO:0000256" key="7">
    <source>
        <dbReference type="ARBA" id="ARBA00023242"/>
    </source>
</evidence>
<feature type="region of interest" description="Disordered" evidence="10">
    <location>
        <begin position="477"/>
        <end position="497"/>
    </location>
</feature>
<dbReference type="InterPro" id="IPR036866">
    <property type="entry name" value="RibonucZ/Hydroxyglut_hydro"/>
</dbReference>
<dbReference type="SUPFAM" id="SSF54695">
    <property type="entry name" value="POZ domain"/>
    <property type="match status" value="1"/>
</dbReference>
<comment type="similarity">
    <text evidence="3">Belongs to the SKP1 family.</text>
</comment>
<dbReference type="Gene3D" id="1.10.287.70">
    <property type="match status" value="2"/>
</dbReference>
<evidence type="ECO:0000256" key="9">
    <source>
        <dbReference type="SAM" id="Coils"/>
    </source>
</evidence>
<dbReference type="PANTHER" id="PTHR45922">
    <property type="entry name" value="CLEAVAGE AND POLYADENYLATION SPECIFICITY FACTOR SUBUNIT 2"/>
    <property type="match status" value="1"/>
</dbReference>
<evidence type="ECO:0000256" key="1">
    <source>
        <dbReference type="ARBA" id="ARBA00004123"/>
    </source>
</evidence>
<feature type="domain" description="Metallo-beta-lactamase" evidence="12">
    <location>
        <begin position="595"/>
        <end position="800"/>
    </location>
</feature>
<feature type="coiled-coil region" evidence="9">
    <location>
        <begin position="422"/>
        <end position="467"/>
    </location>
</feature>
<dbReference type="Pfam" id="PF10996">
    <property type="entry name" value="Beta-Casp"/>
    <property type="match status" value="1"/>
</dbReference>
<name>A0A9E7EBQ8_9LILI</name>
<evidence type="ECO:0000256" key="4">
    <source>
        <dbReference type="ARBA" id="ARBA00010624"/>
    </source>
</evidence>
<evidence type="ECO:0000256" key="8">
    <source>
        <dbReference type="RuleBase" id="RU365006"/>
    </source>
</evidence>
<dbReference type="SMART" id="SM00849">
    <property type="entry name" value="Lactamase_B"/>
    <property type="match status" value="1"/>
</dbReference>
<dbReference type="Gene3D" id="3.60.15.10">
    <property type="entry name" value="Ribonuclease Z/Hydroxyacylglutathione hydrolase-like"/>
    <property type="match status" value="1"/>
</dbReference>
<dbReference type="FunFam" id="3.60.15.10:FF:000008">
    <property type="entry name" value="Cleavage and polyadenylation specificity factor subunit 2"/>
    <property type="match status" value="1"/>
</dbReference>
<evidence type="ECO:0000256" key="5">
    <source>
        <dbReference type="ARBA" id="ARBA00022664"/>
    </source>
</evidence>
<dbReference type="InterPro" id="IPR035639">
    <property type="entry name" value="CPSF2_MBL"/>
</dbReference>
<keyword evidence="11" id="KW-1133">Transmembrane helix</keyword>